<proteinExistence type="predicted"/>
<dbReference type="PANTHER" id="PTHR45444:SF3">
    <property type="entry name" value="XANTHINE DEHYDROGENASE"/>
    <property type="match status" value="1"/>
</dbReference>
<dbReference type="SUPFAM" id="SSF47741">
    <property type="entry name" value="CO dehydrogenase ISP C-domain like"/>
    <property type="match status" value="1"/>
</dbReference>
<sequence>MYGLLSKKPQPSQQEVENHFDGHICRCTGYRPILDAMKSFASDSGDCIDIEAPLCGQNGVSWYRPTTLEQLYSLLEQHGTGQDRYKLVCGNTAAVSWYRPTTLEQLYSLLEQHGTGQDRYKLVCGNTAAVVWYRPTTLEQLYSLLEQHGTGQDRYKLVCGNTAAGVYKNDGPFTSLIDVKSVADLFITQGDSACLWNKLFS</sequence>
<name>A0A9J7HN81_BRAFL</name>
<evidence type="ECO:0000259" key="1">
    <source>
        <dbReference type="Pfam" id="PF01799"/>
    </source>
</evidence>
<dbReference type="OrthoDB" id="8300278at2759"/>
<protein>
    <submittedName>
        <fullName evidence="3">Xanthine dehydrogenase/oxidase-like</fullName>
    </submittedName>
</protein>
<dbReference type="Gene3D" id="3.30.43.10">
    <property type="entry name" value="Uridine Diphospho-n-acetylenolpyruvylglucosamine Reductase, domain 2"/>
    <property type="match status" value="3"/>
</dbReference>
<evidence type="ECO:0000313" key="2">
    <source>
        <dbReference type="Proteomes" id="UP000001554"/>
    </source>
</evidence>
<dbReference type="GO" id="GO:0050660">
    <property type="term" value="F:flavin adenine dinucleotide binding"/>
    <property type="evidence" value="ECO:0007669"/>
    <property type="project" value="InterPro"/>
</dbReference>
<dbReference type="SUPFAM" id="SSF56176">
    <property type="entry name" value="FAD-binding/transporter-associated domain-like"/>
    <property type="match status" value="1"/>
</dbReference>
<dbReference type="RefSeq" id="XP_035660362.1">
    <property type="nucleotide sequence ID" value="XM_035804469.1"/>
</dbReference>
<dbReference type="InterPro" id="IPR036318">
    <property type="entry name" value="FAD-bd_PCMH-like_sf"/>
</dbReference>
<dbReference type="InterPro" id="IPR002888">
    <property type="entry name" value="2Fe-2S-bd"/>
</dbReference>
<dbReference type="Gene3D" id="1.10.150.120">
    <property type="entry name" value="[2Fe-2S]-binding domain"/>
    <property type="match status" value="1"/>
</dbReference>
<keyword evidence="2" id="KW-1185">Reference proteome</keyword>
<evidence type="ECO:0000313" key="3">
    <source>
        <dbReference type="RefSeq" id="XP_035660362.1"/>
    </source>
</evidence>
<dbReference type="InterPro" id="IPR016167">
    <property type="entry name" value="FAD-bd_PCMH_sub1"/>
</dbReference>
<dbReference type="AlphaFoldDB" id="A0A9J7HN81"/>
<dbReference type="InterPro" id="IPR036884">
    <property type="entry name" value="2Fe-2S-bd_dom_sf"/>
</dbReference>
<dbReference type="GeneID" id="118405068"/>
<dbReference type="Pfam" id="PF01799">
    <property type="entry name" value="Fer2_2"/>
    <property type="match status" value="1"/>
</dbReference>
<accession>A0A9J7HN81</accession>
<dbReference type="GO" id="GO:0005506">
    <property type="term" value="F:iron ion binding"/>
    <property type="evidence" value="ECO:0007669"/>
    <property type="project" value="InterPro"/>
</dbReference>
<feature type="domain" description="[2Fe-2S]-binding" evidence="1">
    <location>
        <begin position="1"/>
        <end position="38"/>
    </location>
</feature>
<organism evidence="2 3">
    <name type="scientific">Branchiostoma floridae</name>
    <name type="common">Florida lancelet</name>
    <name type="synonym">Amphioxus</name>
    <dbReference type="NCBI Taxonomy" id="7739"/>
    <lineage>
        <taxon>Eukaryota</taxon>
        <taxon>Metazoa</taxon>
        <taxon>Chordata</taxon>
        <taxon>Cephalochordata</taxon>
        <taxon>Leptocardii</taxon>
        <taxon>Amphioxiformes</taxon>
        <taxon>Branchiostomatidae</taxon>
        <taxon>Branchiostoma</taxon>
    </lineage>
</organism>
<reference evidence="2" key="1">
    <citation type="journal article" date="2020" name="Nat. Ecol. Evol.">
        <title>Deeply conserved synteny resolves early events in vertebrate evolution.</title>
        <authorList>
            <person name="Simakov O."/>
            <person name="Marletaz F."/>
            <person name="Yue J.X."/>
            <person name="O'Connell B."/>
            <person name="Jenkins J."/>
            <person name="Brandt A."/>
            <person name="Calef R."/>
            <person name="Tung C.H."/>
            <person name="Huang T.K."/>
            <person name="Schmutz J."/>
            <person name="Satoh N."/>
            <person name="Yu J.K."/>
            <person name="Putnam N.H."/>
            <person name="Green R.E."/>
            <person name="Rokhsar D.S."/>
        </authorList>
    </citation>
    <scope>NUCLEOTIDE SEQUENCE [LARGE SCALE GENOMIC DNA]</scope>
    <source>
        <strain evidence="2">S238N-H82</strain>
    </source>
</reference>
<dbReference type="OMA" id="DSACLWN"/>
<dbReference type="GO" id="GO:0016491">
    <property type="term" value="F:oxidoreductase activity"/>
    <property type="evidence" value="ECO:0007669"/>
    <property type="project" value="InterPro"/>
</dbReference>
<dbReference type="PANTHER" id="PTHR45444">
    <property type="entry name" value="XANTHINE DEHYDROGENASE"/>
    <property type="match status" value="1"/>
</dbReference>
<dbReference type="KEGG" id="bfo:118405068"/>
<dbReference type="Proteomes" id="UP000001554">
    <property type="component" value="Chromosome 17"/>
</dbReference>
<gene>
    <name evidence="3" type="primary">LOC118405068</name>
</gene>
<reference evidence="3" key="2">
    <citation type="submission" date="2025-08" db="UniProtKB">
        <authorList>
            <consortium name="RefSeq"/>
        </authorList>
    </citation>
    <scope>IDENTIFICATION</scope>
    <source>
        <strain evidence="3">S238N-H82</strain>
        <tissue evidence="3">Testes</tissue>
    </source>
</reference>
<dbReference type="InterPro" id="IPR016208">
    <property type="entry name" value="Ald_Oxase/xanthine_DH-like"/>
</dbReference>